<proteinExistence type="predicted"/>
<reference evidence="1 2" key="1">
    <citation type="submission" date="2018-05" db="EMBL/GenBank/DDBJ databases">
        <title>Micromonospora from Atacama Desert.</title>
        <authorList>
            <person name="Carro L."/>
            <person name="Goodfellow M."/>
            <person name="Klenk H.-P."/>
        </authorList>
    </citation>
    <scope>NUCLEOTIDE SEQUENCE [LARGE SCALE GENOMIC DNA]</scope>
    <source>
        <strain evidence="1 2">LB41</strain>
    </source>
</reference>
<organism evidence="1 2">
    <name type="scientific">Micromonospora chalcea</name>
    <dbReference type="NCBI Taxonomy" id="1874"/>
    <lineage>
        <taxon>Bacteria</taxon>
        <taxon>Bacillati</taxon>
        <taxon>Actinomycetota</taxon>
        <taxon>Actinomycetes</taxon>
        <taxon>Micromonosporales</taxon>
        <taxon>Micromonosporaceae</taxon>
        <taxon>Micromonospora</taxon>
    </lineage>
</organism>
<comment type="caution">
    <text evidence="1">The sequence shown here is derived from an EMBL/GenBank/DDBJ whole genome shotgun (WGS) entry which is preliminary data.</text>
</comment>
<accession>A0ABX9Y8B3</accession>
<name>A0ABX9Y8B3_MICCH</name>
<dbReference type="EMBL" id="QGTA01000114">
    <property type="protein sequence ID" value="RQW96289.1"/>
    <property type="molecule type" value="Genomic_DNA"/>
</dbReference>
<gene>
    <name evidence="1" type="ORF">DLJ60_04815</name>
</gene>
<protein>
    <submittedName>
        <fullName evidence="1">DUF885 domain-containing protein</fullName>
    </submittedName>
</protein>
<evidence type="ECO:0000313" key="2">
    <source>
        <dbReference type="Proteomes" id="UP000274694"/>
    </source>
</evidence>
<dbReference type="Proteomes" id="UP000274694">
    <property type="component" value="Unassembled WGS sequence"/>
</dbReference>
<evidence type="ECO:0000313" key="1">
    <source>
        <dbReference type="EMBL" id="RQW96289.1"/>
    </source>
</evidence>
<keyword evidence="2" id="KW-1185">Reference proteome</keyword>
<dbReference type="RefSeq" id="WP_043325237.1">
    <property type="nucleotide sequence ID" value="NZ_JACSZX010000002.1"/>
</dbReference>
<sequence length="410" mass="45176">MNPLVRDYLLLGLRLGRLVDGLVDCYYGDPALRDQVAAEPPPDPRELSRQAGRTLAALDDSDLEPARRRYLTAQLAALRAVADRLAGTPMSFREEVRACYDVDVTRTPPERYAAVHDEIDALLPGPGPLVDRVEEFYRRNTVPPERLHRCVQAVSDALRERTRDRFGLPGTERVEYTVVRDAPWNAYNSYLGGFRSAVALNAASGRSVAALPIIVAHESYPGHHTEHCLKEAGLVRDGGQDEHTIALVDTPRCLVTEGLAEAAVDAVLGPGWGEWTAGILAGEGVHVEGERVERMRGLIVRLLPARIDAALLLHDEGGDRAEALAYLRRWMLLPPDRAEQMVTFAADPLWRAYSVTYSEGGRLVDAWLAAREPDTSLADRFDTLLREPLLPSQLRADVAGTAETTKGVCR</sequence>